<dbReference type="Pfam" id="PF00249">
    <property type="entry name" value="Myb_DNA-binding"/>
    <property type="match status" value="1"/>
</dbReference>
<protein>
    <submittedName>
        <fullName evidence="3">10454_t:CDS:1</fullName>
    </submittedName>
</protein>
<accession>A0A9W4SPP6</accession>
<name>A0A9W4SPP6_9GLOM</name>
<dbReference type="OrthoDB" id="2384577at2759"/>
<dbReference type="PROSITE" id="PS50090">
    <property type="entry name" value="MYB_LIKE"/>
    <property type="match status" value="1"/>
</dbReference>
<keyword evidence="4" id="KW-1185">Reference proteome</keyword>
<dbReference type="CDD" id="cd00167">
    <property type="entry name" value="SANT"/>
    <property type="match status" value="1"/>
</dbReference>
<evidence type="ECO:0000256" key="1">
    <source>
        <dbReference type="SAM" id="MobiDB-lite"/>
    </source>
</evidence>
<feature type="compositionally biased region" description="Basic residues" evidence="1">
    <location>
        <begin position="21"/>
        <end position="30"/>
    </location>
</feature>
<evidence type="ECO:0000313" key="4">
    <source>
        <dbReference type="Proteomes" id="UP001153678"/>
    </source>
</evidence>
<dbReference type="SMART" id="SM00717">
    <property type="entry name" value="SANT"/>
    <property type="match status" value="1"/>
</dbReference>
<dbReference type="InterPro" id="IPR009057">
    <property type="entry name" value="Homeodomain-like_sf"/>
</dbReference>
<feature type="domain" description="Myb-like" evidence="2">
    <location>
        <begin position="61"/>
        <end position="113"/>
    </location>
</feature>
<feature type="compositionally biased region" description="Polar residues" evidence="1">
    <location>
        <begin position="42"/>
        <end position="52"/>
    </location>
</feature>
<sequence>MPPITRGKKKTKDDDTPNKSQPKKSRRKAIKSQGTETKDASLESNASESLTNDIKVEGVDNQVQESKKWTPEQRLQLIEAVLKKINIPWDEICNEVNGGKSEKMCYDQWRRVILPGLKTSIKFQRKSRRKEI</sequence>
<dbReference type="AlphaFoldDB" id="A0A9W4SPP6"/>
<dbReference type="Proteomes" id="UP001153678">
    <property type="component" value="Unassembled WGS sequence"/>
</dbReference>
<organism evidence="3 4">
    <name type="scientific">Funneliformis geosporum</name>
    <dbReference type="NCBI Taxonomy" id="1117311"/>
    <lineage>
        <taxon>Eukaryota</taxon>
        <taxon>Fungi</taxon>
        <taxon>Fungi incertae sedis</taxon>
        <taxon>Mucoromycota</taxon>
        <taxon>Glomeromycotina</taxon>
        <taxon>Glomeromycetes</taxon>
        <taxon>Glomerales</taxon>
        <taxon>Glomeraceae</taxon>
        <taxon>Funneliformis</taxon>
    </lineage>
</organism>
<proteinExistence type="predicted"/>
<evidence type="ECO:0000259" key="2">
    <source>
        <dbReference type="PROSITE" id="PS50090"/>
    </source>
</evidence>
<comment type="caution">
    <text evidence="3">The sequence shown here is derived from an EMBL/GenBank/DDBJ whole genome shotgun (WGS) entry which is preliminary data.</text>
</comment>
<feature type="compositionally biased region" description="Basic residues" evidence="1">
    <location>
        <begin position="1"/>
        <end position="10"/>
    </location>
</feature>
<reference evidence="3" key="1">
    <citation type="submission" date="2022-08" db="EMBL/GenBank/DDBJ databases">
        <authorList>
            <person name="Kallberg Y."/>
            <person name="Tangrot J."/>
            <person name="Rosling A."/>
        </authorList>
    </citation>
    <scope>NUCLEOTIDE SEQUENCE</scope>
    <source>
        <strain evidence="3">Wild A</strain>
    </source>
</reference>
<gene>
    <name evidence="3" type="ORF">FWILDA_LOCUS7527</name>
</gene>
<dbReference type="InterPro" id="IPR001005">
    <property type="entry name" value="SANT/Myb"/>
</dbReference>
<feature type="region of interest" description="Disordered" evidence="1">
    <location>
        <begin position="1"/>
        <end position="53"/>
    </location>
</feature>
<dbReference type="EMBL" id="CAMKVN010001489">
    <property type="protein sequence ID" value="CAI2176321.1"/>
    <property type="molecule type" value="Genomic_DNA"/>
</dbReference>
<evidence type="ECO:0000313" key="3">
    <source>
        <dbReference type="EMBL" id="CAI2176321.1"/>
    </source>
</evidence>
<dbReference type="Gene3D" id="1.10.10.60">
    <property type="entry name" value="Homeodomain-like"/>
    <property type="match status" value="1"/>
</dbReference>
<dbReference type="SUPFAM" id="SSF46689">
    <property type="entry name" value="Homeodomain-like"/>
    <property type="match status" value="1"/>
</dbReference>